<dbReference type="InterPro" id="IPR003690">
    <property type="entry name" value="MTERF"/>
</dbReference>
<keyword evidence="3" id="KW-0809">Transit peptide</keyword>
<dbReference type="EMBL" id="BSYO01000002">
    <property type="protein sequence ID" value="GMH01383.1"/>
    <property type="molecule type" value="Genomic_DNA"/>
</dbReference>
<evidence type="ECO:0000256" key="2">
    <source>
        <dbReference type="ARBA" id="ARBA00022472"/>
    </source>
</evidence>
<comment type="similarity">
    <text evidence="1">Belongs to the mTERF family.</text>
</comment>
<dbReference type="Pfam" id="PF02536">
    <property type="entry name" value="mTERF"/>
    <property type="match status" value="1"/>
</dbReference>
<dbReference type="GO" id="GO:0003676">
    <property type="term" value="F:nucleic acid binding"/>
    <property type="evidence" value="ECO:0007669"/>
    <property type="project" value="InterPro"/>
</dbReference>
<name>A0AAD3RZ53_NEPGR</name>
<evidence type="ECO:0000313" key="5">
    <source>
        <dbReference type="Proteomes" id="UP001279734"/>
    </source>
</evidence>
<dbReference type="InterPro" id="IPR038538">
    <property type="entry name" value="MTERF_sf"/>
</dbReference>
<keyword evidence="2" id="KW-0805">Transcription regulation</keyword>
<dbReference type="Gene3D" id="1.25.70.10">
    <property type="entry name" value="Transcription termination factor 3, mitochondrial"/>
    <property type="match status" value="1"/>
</dbReference>
<dbReference type="AlphaFoldDB" id="A0AAD3RZ53"/>
<dbReference type="PANTHER" id="PTHR13068:SF231">
    <property type="entry name" value="TRANSCRIPTION TERMINATION FACTOR MTERF2, CHLOROPLASTIC-LIKE"/>
    <property type="match status" value="1"/>
</dbReference>
<keyword evidence="2" id="KW-0806">Transcription termination</keyword>
<organism evidence="4 5">
    <name type="scientific">Nepenthes gracilis</name>
    <name type="common">Slender pitcher plant</name>
    <dbReference type="NCBI Taxonomy" id="150966"/>
    <lineage>
        <taxon>Eukaryota</taxon>
        <taxon>Viridiplantae</taxon>
        <taxon>Streptophyta</taxon>
        <taxon>Embryophyta</taxon>
        <taxon>Tracheophyta</taxon>
        <taxon>Spermatophyta</taxon>
        <taxon>Magnoliopsida</taxon>
        <taxon>eudicotyledons</taxon>
        <taxon>Gunneridae</taxon>
        <taxon>Pentapetalae</taxon>
        <taxon>Caryophyllales</taxon>
        <taxon>Nepenthaceae</taxon>
        <taxon>Nepenthes</taxon>
    </lineage>
</organism>
<accession>A0AAD3RZ53</accession>
<evidence type="ECO:0000256" key="3">
    <source>
        <dbReference type="ARBA" id="ARBA00022946"/>
    </source>
</evidence>
<evidence type="ECO:0000256" key="1">
    <source>
        <dbReference type="ARBA" id="ARBA00007692"/>
    </source>
</evidence>
<dbReference type="PANTHER" id="PTHR13068">
    <property type="entry name" value="CGI-12 PROTEIN-RELATED"/>
    <property type="match status" value="1"/>
</dbReference>
<dbReference type="GO" id="GO:0006353">
    <property type="term" value="P:DNA-templated transcription termination"/>
    <property type="evidence" value="ECO:0007669"/>
    <property type="project" value="UniProtKB-KW"/>
</dbReference>
<proteinExistence type="inferred from homology"/>
<reference evidence="4" key="1">
    <citation type="submission" date="2023-05" db="EMBL/GenBank/DDBJ databases">
        <title>Nepenthes gracilis genome sequencing.</title>
        <authorList>
            <person name="Fukushima K."/>
        </authorList>
    </citation>
    <scope>NUCLEOTIDE SEQUENCE</scope>
    <source>
        <strain evidence="4">SING2019-196</strain>
    </source>
</reference>
<gene>
    <name evidence="4" type="ORF">Nepgr_003222</name>
</gene>
<evidence type="ECO:0000313" key="4">
    <source>
        <dbReference type="EMBL" id="GMH01383.1"/>
    </source>
</evidence>
<dbReference type="Proteomes" id="UP001279734">
    <property type="component" value="Unassembled WGS sequence"/>
</dbReference>
<sequence>MFVFQNPRAILCSPAMLEAVMISVEQKLGIPRQSAMFRYVVHALASVGEKYFEAKFDIFRSFGWSESDIISLARNVPFCFALSEVNIRNKLDFFMEKLGFEPQYLVATRLLKLSMGKRLFPRNAVLQILKEKQLIRTKFSYHVAMLLKESEFLRKYVLPYKDEAPDLREVDVSYLDSCMNVADYGKVLIQLPTYYGLALLSMQKNMEDVFTTSFDFDVRLKLVFHVKYSSIKD</sequence>
<keyword evidence="5" id="KW-1185">Reference proteome</keyword>
<comment type="caution">
    <text evidence="4">The sequence shown here is derived from an EMBL/GenBank/DDBJ whole genome shotgun (WGS) entry which is preliminary data.</text>
</comment>
<keyword evidence="2" id="KW-0804">Transcription</keyword>
<protein>
    <submittedName>
        <fullName evidence="4">Uncharacterized protein</fullName>
    </submittedName>
</protein>